<comment type="caution">
    <text evidence="1">The sequence shown here is derived from an EMBL/GenBank/DDBJ whole genome shotgun (WGS) entry which is preliminary data.</text>
</comment>
<name>U5BYI6_9BACT</name>
<evidence type="ECO:0000313" key="1">
    <source>
        <dbReference type="EMBL" id="ERM80957.1"/>
    </source>
</evidence>
<dbReference type="Proteomes" id="UP000016843">
    <property type="component" value="Unassembled WGS sequence"/>
</dbReference>
<sequence>MVLVDCGDCTNQKSIRNSSRIHEKRIGDLGEWNDQALVS</sequence>
<evidence type="ECO:0000313" key="2">
    <source>
        <dbReference type="Proteomes" id="UP000016843"/>
    </source>
</evidence>
<dbReference type="EMBL" id="AWXR01000069">
    <property type="protein sequence ID" value="ERM80957.1"/>
    <property type="molecule type" value="Genomic_DNA"/>
</dbReference>
<organism evidence="1 2">
    <name type="scientific">Rhodonellum psychrophilum GCM71 = DSM 17998</name>
    <dbReference type="NCBI Taxonomy" id="1123057"/>
    <lineage>
        <taxon>Bacteria</taxon>
        <taxon>Pseudomonadati</taxon>
        <taxon>Bacteroidota</taxon>
        <taxon>Cytophagia</taxon>
        <taxon>Cytophagales</taxon>
        <taxon>Cytophagaceae</taxon>
        <taxon>Rhodonellum</taxon>
    </lineage>
</organism>
<gene>
    <name evidence="1" type="ORF">P872_10940</name>
</gene>
<proteinExistence type="predicted"/>
<dbReference type="AlphaFoldDB" id="U5BYI6"/>
<reference evidence="1 2" key="1">
    <citation type="journal article" date="2013" name="Genome Announc.">
        <title>Draft Genome Sequence of the Psychrophilic and Alkaliphilic Rhodonellum psychrophilum Strain GCM71T.</title>
        <authorList>
            <person name="Hauptmann A.L."/>
            <person name="Glaring M.A."/>
            <person name="Hallin P.F."/>
            <person name="Prieme A."/>
            <person name="Stougaard P."/>
        </authorList>
    </citation>
    <scope>NUCLEOTIDE SEQUENCE [LARGE SCALE GENOMIC DNA]</scope>
    <source>
        <strain evidence="1 2">GCM71</strain>
    </source>
</reference>
<accession>U5BYI6</accession>
<keyword evidence="2" id="KW-1185">Reference proteome</keyword>
<protein>
    <submittedName>
        <fullName evidence="1">Uncharacterized protein</fullName>
    </submittedName>
</protein>